<protein>
    <recommendedName>
        <fullName evidence="3">NIPSNAP domain-containing protein</fullName>
    </recommendedName>
</protein>
<accession>A0A3P4B7X4</accession>
<name>A0A3P4B7X4_9BURK</name>
<evidence type="ECO:0008006" key="3">
    <source>
        <dbReference type="Google" id="ProtNLM"/>
    </source>
</evidence>
<dbReference type="EMBL" id="UWPJ01000029">
    <property type="protein sequence ID" value="VCU71720.1"/>
    <property type="molecule type" value="Genomic_DNA"/>
</dbReference>
<dbReference type="Proteomes" id="UP000277294">
    <property type="component" value="Unassembled WGS sequence"/>
</dbReference>
<gene>
    <name evidence="1" type="ORF">PIGHUM_03808</name>
</gene>
<proteinExistence type="predicted"/>
<evidence type="ECO:0000313" key="2">
    <source>
        <dbReference type="Proteomes" id="UP000277294"/>
    </source>
</evidence>
<dbReference type="OrthoDB" id="6537357at2"/>
<sequence>MSIAALLLRYTPAPQDTAAIELLAAEAVARHPGQLACVDANRALDGSALYLYFWFAEGTEDRTPVVAALAELARLRLPGTDPAVLELASVQDLPGASSGQAAPYHYVVETDLRPDAATELDNWYRQEHLPGLAAVEGNVRARRLVAHSAGGLPRSVACYELTTPDVKTHPAWLAVRATEWSGRVRPCFQNSLRVMCERIHTLEPGKGQS</sequence>
<dbReference type="RefSeq" id="WP_124081306.1">
    <property type="nucleotide sequence ID" value="NZ_UWPJ01000029.1"/>
</dbReference>
<reference evidence="1 2" key="1">
    <citation type="submission" date="2018-10" db="EMBL/GenBank/DDBJ databases">
        <authorList>
            <person name="Criscuolo A."/>
        </authorList>
    </citation>
    <scope>NUCLEOTIDE SEQUENCE [LARGE SCALE GENOMIC DNA]</scope>
    <source>
        <strain evidence="1">DnA1</strain>
    </source>
</reference>
<organism evidence="1 2">
    <name type="scientific">Pigmentiphaga humi</name>
    <dbReference type="NCBI Taxonomy" id="2478468"/>
    <lineage>
        <taxon>Bacteria</taxon>
        <taxon>Pseudomonadati</taxon>
        <taxon>Pseudomonadota</taxon>
        <taxon>Betaproteobacteria</taxon>
        <taxon>Burkholderiales</taxon>
        <taxon>Alcaligenaceae</taxon>
        <taxon>Pigmentiphaga</taxon>
    </lineage>
</organism>
<evidence type="ECO:0000313" key="1">
    <source>
        <dbReference type="EMBL" id="VCU71720.1"/>
    </source>
</evidence>
<dbReference type="AlphaFoldDB" id="A0A3P4B7X4"/>
<keyword evidence="2" id="KW-1185">Reference proteome</keyword>